<keyword evidence="2" id="KW-1185">Reference proteome</keyword>
<dbReference type="EMBL" id="CADEPI010000119">
    <property type="protein sequence ID" value="CAB3375843.1"/>
    <property type="molecule type" value="Genomic_DNA"/>
</dbReference>
<dbReference type="InterPro" id="IPR013924">
    <property type="entry name" value="RNase_H2_suC"/>
</dbReference>
<protein>
    <submittedName>
        <fullName evidence="1">Uncharacterized protein</fullName>
    </submittedName>
</protein>
<dbReference type="CDD" id="cd09271">
    <property type="entry name" value="RNase_H2-C"/>
    <property type="match status" value="1"/>
</dbReference>
<dbReference type="OrthoDB" id="6222486at2759"/>
<evidence type="ECO:0000313" key="2">
    <source>
        <dbReference type="Proteomes" id="UP000494165"/>
    </source>
</evidence>
<dbReference type="Gene3D" id="2.40.128.680">
    <property type="match status" value="1"/>
</dbReference>
<dbReference type="Pfam" id="PF08615">
    <property type="entry name" value="RNase_H2_suC"/>
    <property type="match status" value="1"/>
</dbReference>
<dbReference type="GO" id="GO:0006401">
    <property type="term" value="P:RNA catabolic process"/>
    <property type="evidence" value="ECO:0007669"/>
    <property type="project" value="InterPro"/>
</dbReference>
<name>A0A8S1DDD4_9INSE</name>
<dbReference type="GO" id="GO:0032299">
    <property type="term" value="C:ribonuclease H2 complex"/>
    <property type="evidence" value="ECO:0007669"/>
    <property type="project" value="InterPro"/>
</dbReference>
<gene>
    <name evidence="1" type="ORF">CLODIP_2_CD13871</name>
</gene>
<sequence length="128" mass="14624">MELVYDEAAPESKQVHLLPCKIHYDGASNFSKYVNIEKNEENEMQQTSIHGRALNGKHIKLPEKFQGLFVTKSQSASEKAFVTSTFESFTAWNYDKLPSKNDVAQKVWDWISVSEVLHADDDSDKDLE</sequence>
<evidence type="ECO:0000313" key="1">
    <source>
        <dbReference type="EMBL" id="CAB3375843.1"/>
    </source>
</evidence>
<comment type="caution">
    <text evidence="1">The sequence shown here is derived from an EMBL/GenBank/DDBJ whole genome shotgun (WGS) entry which is preliminary data.</text>
</comment>
<reference evidence="1 2" key="1">
    <citation type="submission" date="2020-04" db="EMBL/GenBank/DDBJ databases">
        <authorList>
            <person name="Alioto T."/>
            <person name="Alioto T."/>
            <person name="Gomez Garrido J."/>
        </authorList>
    </citation>
    <scope>NUCLEOTIDE SEQUENCE [LARGE SCALE GENOMIC DNA]</scope>
</reference>
<dbReference type="AlphaFoldDB" id="A0A8S1DDD4"/>
<organism evidence="1 2">
    <name type="scientific">Cloeon dipterum</name>
    <dbReference type="NCBI Taxonomy" id="197152"/>
    <lineage>
        <taxon>Eukaryota</taxon>
        <taxon>Metazoa</taxon>
        <taxon>Ecdysozoa</taxon>
        <taxon>Arthropoda</taxon>
        <taxon>Hexapoda</taxon>
        <taxon>Insecta</taxon>
        <taxon>Pterygota</taxon>
        <taxon>Palaeoptera</taxon>
        <taxon>Ephemeroptera</taxon>
        <taxon>Pisciforma</taxon>
        <taxon>Baetidae</taxon>
        <taxon>Cloeon</taxon>
    </lineage>
</organism>
<dbReference type="Proteomes" id="UP000494165">
    <property type="component" value="Unassembled WGS sequence"/>
</dbReference>
<dbReference type="PANTHER" id="PTHR47204:SF1">
    <property type="entry name" value="RIBONUCLEASE H2 SUBUNIT C"/>
    <property type="match status" value="1"/>
</dbReference>
<proteinExistence type="predicted"/>
<dbReference type="PANTHER" id="PTHR47204">
    <property type="entry name" value="OS02G0168900 PROTEIN"/>
    <property type="match status" value="1"/>
</dbReference>
<accession>A0A8S1DDD4</accession>